<reference evidence="1" key="1">
    <citation type="submission" date="2020-04" db="EMBL/GenBank/DDBJ databases">
        <authorList>
            <person name="Chiriac C."/>
            <person name="Salcher M."/>
            <person name="Ghai R."/>
            <person name="Kavagutti S V."/>
        </authorList>
    </citation>
    <scope>NUCLEOTIDE SEQUENCE</scope>
</reference>
<protein>
    <submittedName>
        <fullName evidence="1">Uncharacterized protein</fullName>
    </submittedName>
</protein>
<accession>A0A6J5MX94</accession>
<sequence>MVILTIACSCSSKSIPVTSGCSEFCEQIPEPTGRMFRKNLHNDDFIFLVELHNLKHCGCLTDQNEMLACQSKYEVKK</sequence>
<organism evidence="1">
    <name type="scientific">uncultured Caudovirales phage</name>
    <dbReference type="NCBI Taxonomy" id="2100421"/>
    <lineage>
        <taxon>Viruses</taxon>
        <taxon>Duplodnaviria</taxon>
        <taxon>Heunggongvirae</taxon>
        <taxon>Uroviricota</taxon>
        <taxon>Caudoviricetes</taxon>
        <taxon>Peduoviridae</taxon>
        <taxon>Maltschvirus</taxon>
        <taxon>Maltschvirus maltsch</taxon>
    </lineage>
</organism>
<name>A0A6J5MX94_9CAUD</name>
<gene>
    <name evidence="1" type="ORF">UFOVP571_53</name>
</gene>
<evidence type="ECO:0000313" key="1">
    <source>
        <dbReference type="EMBL" id="CAB4150571.1"/>
    </source>
</evidence>
<proteinExistence type="predicted"/>
<dbReference type="EMBL" id="LR796543">
    <property type="protein sequence ID" value="CAB4150571.1"/>
    <property type="molecule type" value="Genomic_DNA"/>
</dbReference>